<dbReference type="InParanoid" id="A0A6P7GBX1"/>
<proteinExistence type="predicted"/>
<evidence type="ECO:0000313" key="1">
    <source>
        <dbReference type="RefSeq" id="XP_028144207.1"/>
    </source>
</evidence>
<dbReference type="AlphaFoldDB" id="A0A6P7GBX1"/>
<reference evidence="1" key="1">
    <citation type="submission" date="2025-08" db="UniProtKB">
        <authorList>
            <consortium name="RefSeq"/>
        </authorList>
    </citation>
    <scope>IDENTIFICATION</scope>
    <source>
        <tissue evidence="1">Whole insect</tissue>
    </source>
</reference>
<gene>
    <name evidence="1" type="primary">LOC114337858</name>
</gene>
<dbReference type="PANTHER" id="PTHR37558:SF1">
    <property type="entry name" value="HTH CENPB-TYPE DOMAIN-CONTAINING PROTEIN"/>
    <property type="match status" value="1"/>
</dbReference>
<dbReference type="RefSeq" id="XP_028144207.1">
    <property type="nucleotide sequence ID" value="XM_028288406.1"/>
</dbReference>
<sequence>MDVLKKRQRFSDHDDLTLLREVLGNNPFVDPNAWNIIYKNLCSVTGKQVSIRTLKDHLDRLIKSWLQEYKILRDKSGIEVTGIEKDLLCHNIYILMNESKAQKPKK</sequence>
<organism evidence="1">
    <name type="scientific">Diabrotica virgifera virgifera</name>
    <name type="common">western corn rootworm</name>
    <dbReference type="NCBI Taxonomy" id="50390"/>
    <lineage>
        <taxon>Eukaryota</taxon>
        <taxon>Metazoa</taxon>
        <taxon>Ecdysozoa</taxon>
        <taxon>Arthropoda</taxon>
        <taxon>Hexapoda</taxon>
        <taxon>Insecta</taxon>
        <taxon>Pterygota</taxon>
        <taxon>Neoptera</taxon>
        <taxon>Endopterygota</taxon>
        <taxon>Coleoptera</taxon>
        <taxon>Polyphaga</taxon>
        <taxon>Cucujiformia</taxon>
        <taxon>Chrysomeloidea</taxon>
        <taxon>Chrysomelidae</taxon>
        <taxon>Galerucinae</taxon>
        <taxon>Diabroticina</taxon>
        <taxon>Diabroticites</taxon>
        <taxon>Diabrotica</taxon>
    </lineage>
</organism>
<accession>A0A6P7GBX1</accession>
<protein>
    <submittedName>
        <fullName evidence="1">Uncharacterized protein LOC114337858</fullName>
    </submittedName>
</protein>
<name>A0A6P7GBX1_DIAVI</name>
<dbReference type="PANTHER" id="PTHR37558">
    <property type="entry name" value="HTH CENPB-TYPE DOMAIN-CONTAINING PROTEIN"/>
    <property type="match status" value="1"/>
</dbReference>